<dbReference type="PANTHER" id="PTHR42885:SF2">
    <property type="entry name" value="HISTIDINOL-PHOSPHATE AMINOTRANSFERASE"/>
    <property type="match status" value="1"/>
</dbReference>
<protein>
    <recommendedName>
        <fullName evidence="5">Chorismate mutase domain-containing protein</fullName>
    </recommendedName>
</protein>
<dbReference type="SUPFAM" id="SSF48600">
    <property type="entry name" value="Chorismate mutase II"/>
    <property type="match status" value="1"/>
</dbReference>
<dbReference type="Gene3D" id="1.20.59.10">
    <property type="entry name" value="Chorismate mutase"/>
    <property type="match status" value="1"/>
</dbReference>
<feature type="non-terminal residue" evidence="6">
    <location>
        <position position="199"/>
    </location>
</feature>
<dbReference type="InterPro" id="IPR002701">
    <property type="entry name" value="CM_II_prokaryot"/>
</dbReference>
<proteinExistence type="predicted"/>
<dbReference type="Gene3D" id="3.90.1150.10">
    <property type="entry name" value="Aspartate Aminotransferase, domain 1"/>
    <property type="match status" value="1"/>
</dbReference>
<gene>
    <name evidence="6" type="ORF">METZ01_LOCUS177267</name>
</gene>
<dbReference type="PANTHER" id="PTHR42885">
    <property type="entry name" value="HISTIDINOL-PHOSPHATE AMINOTRANSFERASE-RELATED"/>
    <property type="match status" value="1"/>
</dbReference>
<dbReference type="InterPro" id="IPR015424">
    <property type="entry name" value="PyrdxlP-dep_Trfase"/>
</dbReference>
<evidence type="ECO:0000256" key="3">
    <source>
        <dbReference type="ARBA" id="ARBA00022679"/>
    </source>
</evidence>
<dbReference type="Pfam" id="PF01817">
    <property type="entry name" value="CM_2"/>
    <property type="match status" value="1"/>
</dbReference>
<keyword evidence="4" id="KW-0663">Pyridoxal phosphate</keyword>
<dbReference type="PROSITE" id="PS51168">
    <property type="entry name" value="CHORISMATE_MUT_2"/>
    <property type="match status" value="1"/>
</dbReference>
<name>A0A382CGD4_9ZZZZ</name>
<dbReference type="InterPro" id="IPR015421">
    <property type="entry name" value="PyrdxlP-dep_Trfase_major"/>
</dbReference>
<accession>A0A382CGD4</accession>
<comment type="cofactor">
    <cofactor evidence="1">
        <name>pyridoxal 5'-phosphate</name>
        <dbReference type="ChEBI" id="CHEBI:597326"/>
    </cofactor>
</comment>
<dbReference type="SUPFAM" id="SSF53383">
    <property type="entry name" value="PLP-dependent transferases"/>
    <property type="match status" value="1"/>
</dbReference>
<dbReference type="AlphaFoldDB" id="A0A382CGD4"/>
<reference evidence="6" key="1">
    <citation type="submission" date="2018-05" db="EMBL/GenBank/DDBJ databases">
        <authorList>
            <person name="Lanie J.A."/>
            <person name="Ng W.-L."/>
            <person name="Kazmierczak K.M."/>
            <person name="Andrzejewski T.M."/>
            <person name="Davidsen T.M."/>
            <person name="Wayne K.J."/>
            <person name="Tettelin H."/>
            <person name="Glass J.I."/>
            <person name="Rusch D."/>
            <person name="Podicherti R."/>
            <person name="Tsui H.-C.T."/>
            <person name="Winkler M.E."/>
        </authorList>
    </citation>
    <scope>NUCLEOTIDE SEQUENCE</scope>
</reference>
<dbReference type="InterPro" id="IPR036979">
    <property type="entry name" value="CM_dom_sf"/>
</dbReference>
<evidence type="ECO:0000256" key="2">
    <source>
        <dbReference type="ARBA" id="ARBA00022576"/>
    </source>
</evidence>
<dbReference type="GO" id="GO:0008483">
    <property type="term" value="F:transaminase activity"/>
    <property type="evidence" value="ECO:0007669"/>
    <property type="project" value="UniProtKB-KW"/>
</dbReference>
<evidence type="ECO:0000256" key="4">
    <source>
        <dbReference type="ARBA" id="ARBA00022898"/>
    </source>
</evidence>
<dbReference type="InterPro" id="IPR036263">
    <property type="entry name" value="Chorismate_II_sf"/>
</dbReference>
<dbReference type="EMBL" id="UINC01034101">
    <property type="protein sequence ID" value="SVB24413.1"/>
    <property type="molecule type" value="Genomic_DNA"/>
</dbReference>
<organism evidence="6">
    <name type="scientific">marine metagenome</name>
    <dbReference type="NCBI Taxonomy" id="408172"/>
    <lineage>
        <taxon>unclassified sequences</taxon>
        <taxon>metagenomes</taxon>
        <taxon>ecological metagenomes</taxon>
    </lineage>
</organism>
<dbReference type="InterPro" id="IPR015422">
    <property type="entry name" value="PyrdxlP-dep_Trfase_small"/>
</dbReference>
<dbReference type="GO" id="GO:0004106">
    <property type="term" value="F:chorismate mutase activity"/>
    <property type="evidence" value="ECO:0007669"/>
    <property type="project" value="InterPro"/>
</dbReference>
<dbReference type="GO" id="GO:0046417">
    <property type="term" value="P:chorismate metabolic process"/>
    <property type="evidence" value="ECO:0007669"/>
    <property type="project" value="InterPro"/>
</dbReference>
<feature type="domain" description="Chorismate mutase" evidence="5">
    <location>
        <begin position="1"/>
        <end position="89"/>
    </location>
</feature>
<evidence type="ECO:0000256" key="1">
    <source>
        <dbReference type="ARBA" id="ARBA00001933"/>
    </source>
</evidence>
<dbReference type="SMART" id="SM00830">
    <property type="entry name" value="CM_2"/>
    <property type="match status" value="1"/>
</dbReference>
<keyword evidence="2" id="KW-0032">Aminotransferase</keyword>
<keyword evidence="3" id="KW-0808">Transferase</keyword>
<evidence type="ECO:0000313" key="6">
    <source>
        <dbReference type="EMBL" id="SVB24413.1"/>
    </source>
</evidence>
<dbReference type="Gene3D" id="3.40.640.10">
    <property type="entry name" value="Type I PLP-dependent aspartate aminotransferase-like (Major domain)"/>
    <property type="match status" value="1"/>
</dbReference>
<sequence>MTEVNLKNLRDKINELDSRMLDLIDERSKVVAEIRKFKDKTKSVVDSGREQEILDRLLSQSQGHYSKDSIIRIWRELFEASSRLQEKSSSVILTKRSIENIKVYKGGKTTIASSKRIDGQTNVVKLSSNESAFGPSKKILLSTWNNNLNRYPEISGITLREEIAQLHQLEKDQIILGCGSDEILLFAALSFCQSGDEII</sequence>
<evidence type="ECO:0000259" key="5">
    <source>
        <dbReference type="PROSITE" id="PS51168"/>
    </source>
</evidence>